<keyword evidence="2" id="KW-1185">Reference proteome</keyword>
<organism evidence="1 2">
    <name type="scientific">Liquidambar formosana</name>
    <name type="common">Formosan gum</name>
    <dbReference type="NCBI Taxonomy" id="63359"/>
    <lineage>
        <taxon>Eukaryota</taxon>
        <taxon>Viridiplantae</taxon>
        <taxon>Streptophyta</taxon>
        <taxon>Embryophyta</taxon>
        <taxon>Tracheophyta</taxon>
        <taxon>Spermatophyta</taxon>
        <taxon>Magnoliopsida</taxon>
        <taxon>eudicotyledons</taxon>
        <taxon>Gunneridae</taxon>
        <taxon>Pentapetalae</taxon>
        <taxon>Saxifragales</taxon>
        <taxon>Altingiaceae</taxon>
        <taxon>Liquidambar</taxon>
    </lineage>
</organism>
<evidence type="ECO:0000313" key="2">
    <source>
        <dbReference type="Proteomes" id="UP001415857"/>
    </source>
</evidence>
<dbReference type="PANTHER" id="PTHR35686:SF1">
    <property type="entry name" value="KINETOCHORE PROTEIN"/>
    <property type="match status" value="1"/>
</dbReference>
<proteinExistence type="predicted"/>
<dbReference type="Proteomes" id="UP001415857">
    <property type="component" value="Unassembled WGS sequence"/>
</dbReference>
<comment type="caution">
    <text evidence="1">The sequence shown here is derived from an EMBL/GenBank/DDBJ whole genome shotgun (WGS) entry which is preliminary data.</text>
</comment>
<accession>A0AAP0RRW1</accession>
<gene>
    <name evidence="1" type="ORF">L1049_003831</name>
</gene>
<reference evidence="1 2" key="1">
    <citation type="journal article" date="2024" name="Plant J.">
        <title>Genome sequences and population genomics reveal climatic adaptation and genomic divergence between two closely related sweetgum species.</title>
        <authorList>
            <person name="Xu W.Q."/>
            <person name="Ren C.Q."/>
            <person name="Zhang X.Y."/>
            <person name="Comes H.P."/>
            <person name="Liu X.H."/>
            <person name="Li Y.G."/>
            <person name="Kettle C.J."/>
            <person name="Jalonen R."/>
            <person name="Gaisberger H."/>
            <person name="Ma Y.Z."/>
            <person name="Qiu Y.X."/>
        </authorList>
    </citation>
    <scope>NUCLEOTIDE SEQUENCE [LARGE SCALE GENOMIC DNA]</scope>
    <source>
        <strain evidence="1">Hangzhou</strain>
    </source>
</reference>
<evidence type="ECO:0000313" key="1">
    <source>
        <dbReference type="EMBL" id="KAK9280940.1"/>
    </source>
</evidence>
<sequence length="140" mass="15496">MMRRTMCSQNFLSPGGAEKCRNANLQSFGGEKQDEAHTWSAVSKEVEALGRLNEIASSSSSHSAYSKANKFCKGVGGKAKPKPKFSFRFQSQKGELSWPSIPKDGNDFSSRDENDVSYKVHEFREGLETVQHGIMEPSMA</sequence>
<dbReference type="EMBL" id="JBBPBK010000007">
    <property type="protein sequence ID" value="KAK9280940.1"/>
    <property type="molecule type" value="Genomic_DNA"/>
</dbReference>
<protein>
    <submittedName>
        <fullName evidence="1">Uncharacterized protein</fullName>
    </submittedName>
</protein>
<dbReference type="AlphaFoldDB" id="A0AAP0RRW1"/>
<dbReference type="PANTHER" id="PTHR35686">
    <property type="entry name" value="KINETOCHORE PROTEIN"/>
    <property type="match status" value="1"/>
</dbReference>
<name>A0AAP0RRW1_LIQFO</name>